<feature type="compositionally biased region" description="Basic and acidic residues" evidence="1">
    <location>
        <begin position="14"/>
        <end position="23"/>
    </location>
</feature>
<accession>A0A2H4JBK2</accession>
<feature type="region of interest" description="Disordered" evidence="1">
    <location>
        <begin position="1"/>
        <end position="36"/>
    </location>
</feature>
<sequence length="148" mass="16326">MANEENLIPFNERSVSETRELGKKGGIASGKTRRKKANMKKTLEALLVSKVSNPQLSRVLQDMGFEDDYESALLLVAMQKALKGSSRHMELISKIVNSEGAKDTLDKKEQKARIKSLELENKRKAQALDEAGGGADESILIIDDIPND</sequence>
<evidence type="ECO:0000256" key="1">
    <source>
        <dbReference type="SAM" id="MobiDB-lite"/>
    </source>
</evidence>
<proteinExistence type="predicted"/>
<name>A0A2H4JBK2_9CAUD</name>
<gene>
    <name evidence="2" type="ORF">10S15_17</name>
</gene>
<dbReference type="EMBL" id="MF417961">
    <property type="protein sequence ID" value="ASN72610.1"/>
    <property type="molecule type" value="Genomic_DNA"/>
</dbReference>
<evidence type="ECO:0000313" key="2">
    <source>
        <dbReference type="EMBL" id="ASN72610.1"/>
    </source>
</evidence>
<organism evidence="2">
    <name type="scientific">uncultured Caudovirales phage</name>
    <dbReference type="NCBI Taxonomy" id="2100421"/>
    <lineage>
        <taxon>Viruses</taxon>
        <taxon>Duplodnaviria</taxon>
        <taxon>Heunggongvirae</taxon>
        <taxon>Uroviricota</taxon>
        <taxon>Caudoviricetes</taxon>
        <taxon>Peduoviridae</taxon>
        <taxon>Maltschvirus</taxon>
        <taxon>Maltschvirus maltsch</taxon>
    </lineage>
</organism>
<reference evidence="2" key="1">
    <citation type="submission" date="2017-06" db="EMBL/GenBank/DDBJ databases">
        <title>Novel phages from South African skin metaviromes.</title>
        <authorList>
            <person name="van Zyl L.J."/>
            <person name="Abrahams Y."/>
            <person name="Stander E.A."/>
            <person name="Kirby B.M."/>
            <person name="Clavaud C."/>
            <person name="Farcet C."/>
            <person name="Breton L."/>
            <person name="Trindade M.I."/>
        </authorList>
    </citation>
    <scope>NUCLEOTIDE SEQUENCE</scope>
</reference>
<protein>
    <submittedName>
        <fullName evidence="2">Uncharacterized protein</fullName>
    </submittedName>
</protein>